<accession>A0ABQ9I192</accession>
<organism evidence="1 2">
    <name type="scientific">Dryococelus australis</name>
    <dbReference type="NCBI Taxonomy" id="614101"/>
    <lineage>
        <taxon>Eukaryota</taxon>
        <taxon>Metazoa</taxon>
        <taxon>Ecdysozoa</taxon>
        <taxon>Arthropoda</taxon>
        <taxon>Hexapoda</taxon>
        <taxon>Insecta</taxon>
        <taxon>Pterygota</taxon>
        <taxon>Neoptera</taxon>
        <taxon>Polyneoptera</taxon>
        <taxon>Phasmatodea</taxon>
        <taxon>Verophasmatodea</taxon>
        <taxon>Anareolatae</taxon>
        <taxon>Phasmatidae</taxon>
        <taxon>Eurycanthinae</taxon>
        <taxon>Dryococelus</taxon>
    </lineage>
</organism>
<proteinExistence type="predicted"/>
<gene>
    <name evidence="1" type="ORF">PR048_009266</name>
</gene>
<evidence type="ECO:0000313" key="1">
    <source>
        <dbReference type="EMBL" id="KAJ8889763.1"/>
    </source>
</evidence>
<evidence type="ECO:0000313" key="2">
    <source>
        <dbReference type="Proteomes" id="UP001159363"/>
    </source>
</evidence>
<dbReference type="Proteomes" id="UP001159363">
    <property type="component" value="Chromosome 3"/>
</dbReference>
<protein>
    <submittedName>
        <fullName evidence="1">Uncharacterized protein</fullName>
    </submittedName>
</protein>
<reference evidence="1 2" key="1">
    <citation type="submission" date="2023-02" db="EMBL/GenBank/DDBJ databases">
        <title>LHISI_Scaffold_Assembly.</title>
        <authorList>
            <person name="Stuart O.P."/>
            <person name="Cleave R."/>
            <person name="Magrath M.J.L."/>
            <person name="Mikheyev A.S."/>
        </authorList>
    </citation>
    <scope>NUCLEOTIDE SEQUENCE [LARGE SCALE GENOMIC DNA]</scope>
    <source>
        <strain evidence="1">Daus_M_001</strain>
        <tissue evidence="1">Leg muscle</tissue>
    </source>
</reference>
<keyword evidence="2" id="KW-1185">Reference proteome</keyword>
<name>A0ABQ9I192_9NEOP</name>
<sequence length="148" mass="16856">MLFWTKKISSKYVHVNKLERTVRRSVHGKIFIPPWNLSVTPKHVNSRIKATGVYLFNLNRIPDEAYAPSDLIQQPRIEVQSDQALGTTSVQTPKGKASKKCTKNSTVLHNEDYSIHSDSECIFEDNNQSSCLNHVQYYTHTTSPEVPV</sequence>
<comment type="caution">
    <text evidence="1">The sequence shown here is derived from an EMBL/GenBank/DDBJ whole genome shotgun (WGS) entry which is preliminary data.</text>
</comment>
<dbReference type="EMBL" id="JARBHB010000003">
    <property type="protein sequence ID" value="KAJ8889763.1"/>
    <property type="molecule type" value="Genomic_DNA"/>
</dbReference>